<keyword evidence="1" id="KW-1015">Disulfide bond</keyword>
<evidence type="ECO:0000313" key="4">
    <source>
        <dbReference type="Proteomes" id="UP000054047"/>
    </source>
</evidence>
<sequence>MRAFACQKHRYDPDHQPNFIGDVELPAGKWYASVQVASTSQPWCFVQVRLQSDLQVVTGYVTSVNEDQPGLDPIGDSGIFWKILEDSRSCVLANNRLVTYVHSLDNEHRTPVLTHALINDAYNATFYNAVTYGARAGCSYPWASQTFSCPNRASDMNELTITHIGEDVFGNLFQRVTTAHCSKEVITCNGGVRWQGQCICTEYWTEWIMFSNIPGKQCSIPICVNGGKLTSDNGRCECPNGYAGMHCEI</sequence>
<evidence type="ECO:0000259" key="2">
    <source>
        <dbReference type="PROSITE" id="PS50026"/>
    </source>
</evidence>
<name>A0A0C2G1U9_9BILA</name>
<accession>A0A0C2G1U9</accession>
<dbReference type="PROSITE" id="PS00022">
    <property type="entry name" value="EGF_1"/>
    <property type="match status" value="1"/>
</dbReference>
<dbReference type="PROSITE" id="PS01186">
    <property type="entry name" value="EGF_2"/>
    <property type="match status" value="1"/>
</dbReference>
<dbReference type="PANTHER" id="PTHR47324:SF1">
    <property type="entry name" value="EGF-LIKE DOMAIN-CONTAINING PROTEIN-RELATED"/>
    <property type="match status" value="1"/>
</dbReference>
<dbReference type="OrthoDB" id="5781816at2759"/>
<dbReference type="EMBL" id="KN747832">
    <property type="protein sequence ID" value="KIH51041.1"/>
    <property type="molecule type" value="Genomic_DNA"/>
</dbReference>
<protein>
    <recommendedName>
        <fullName evidence="2">EGF-like domain-containing protein</fullName>
    </recommendedName>
</protein>
<dbReference type="InterPro" id="IPR000742">
    <property type="entry name" value="EGF"/>
</dbReference>
<dbReference type="PROSITE" id="PS50026">
    <property type="entry name" value="EGF_3"/>
    <property type="match status" value="1"/>
</dbReference>
<proteinExistence type="predicted"/>
<reference evidence="3 4" key="1">
    <citation type="submission" date="2013-12" db="EMBL/GenBank/DDBJ databases">
        <title>Draft genome of the parsitic nematode Ancylostoma duodenale.</title>
        <authorList>
            <person name="Mitreva M."/>
        </authorList>
    </citation>
    <scope>NUCLEOTIDE SEQUENCE [LARGE SCALE GENOMIC DNA]</scope>
    <source>
        <strain evidence="3 4">Zhejiang</strain>
    </source>
</reference>
<dbReference type="SMART" id="SM00604">
    <property type="entry name" value="MD"/>
    <property type="match status" value="1"/>
</dbReference>
<evidence type="ECO:0000313" key="3">
    <source>
        <dbReference type="EMBL" id="KIH51041.1"/>
    </source>
</evidence>
<evidence type="ECO:0000256" key="1">
    <source>
        <dbReference type="PROSITE-ProRule" id="PRU00076"/>
    </source>
</evidence>
<dbReference type="Proteomes" id="UP000054047">
    <property type="component" value="Unassembled WGS sequence"/>
</dbReference>
<dbReference type="AlphaFoldDB" id="A0A0C2G1U9"/>
<organism evidence="3 4">
    <name type="scientific">Ancylostoma duodenale</name>
    <dbReference type="NCBI Taxonomy" id="51022"/>
    <lineage>
        <taxon>Eukaryota</taxon>
        <taxon>Metazoa</taxon>
        <taxon>Ecdysozoa</taxon>
        <taxon>Nematoda</taxon>
        <taxon>Chromadorea</taxon>
        <taxon>Rhabditida</taxon>
        <taxon>Rhabditina</taxon>
        <taxon>Rhabditomorpha</taxon>
        <taxon>Strongyloidea</taxon>
        <taxon>Ancylostomatidae</taxon>
        <taxon>Ancylostomatinae</taxon>
        <taxon>Ancylostoma</taxon>
    </lineage>
</organism>
<comment type="caution">
    <text evidence="1">Lacks conserved residue(s) required for the propagation of feature annotation.</text>
</comment>
<dbReference type="Gene3D" id="2.10.25.10">
    <property type="entry name" value="Laminin"/>
    <property type="match status" value="1"/>
</dbReference>
<dbReference type="PANTHER" id="PTHR47324">
    <property type="entry name" value="PROTEIN IRG-7-RELATED"/>
    <property type="match status" value="1"/>
</dbReference>
<keyword evidence="1" id="KW-0245">EGF-like domain</keyword>
<gene>
    <name evidence="3" type="ORF">ANCDUO_18876</name>
</gene>
<feature type="domain" description="EGF-like" evidence="2">
    <location>
        <begin position="214"/>
        <end position="248"/>
    </location>
</feature>
<dbReference type="InterPro" id="IPR053295">
    <property type="entry name" value="Innate_immunity_reg"/>
</dbReference>
<keyword evidence="4" id="KW-1185">Reference proteome</keyword>
<feature type="non-terminal residue" evidence="3">
    <location>
        <position position="249"/>
    </location>
</feature>
<dbReference type="InterPro" id="IPR006582">
    <property type="entry name" value="MD_domain"/>
</dbReference>
<feature type="disulfide bond" evidence="1">
    <location>
        <begin position="238"/>
        <end position="247"/>
    </location>
</feature>